<dbReference type="SUPFAM" id="SSF52540">
    <property type="entry name" value="P-loop containing nucleoside triphosphate hydrolases"/>
    <property type="match status" value="1"/>
</dbReference>
<dbReference type="PANTHER" id="PTHR32472">
    <property type="entry name" value="DNA REPAIR PROTEIN RADA"/>
    <property type="match status" value="1"/>
</dbReference>
<sequence length="318" mass="34866">MEHENELKLINMSDVEVTEVKWLWKPYIPIGKITIIQGDPGEGKTTMILAIASAMTTGDVLPLSKEALECSNVIYQTAEDGLSDTIKPRLLAAGADCTKVIVIDESHKELTLSDKRIEEAIIETNAQLLIIDPLQAYLGSGVDMHRANEIRPIFKNLSNVAERTGCAIVIIGHMNKAGGTKGLYRGLGSIDITAAARSVLLVGRVRADPSIRVMAQIKSSLAPEGKKVAFKLDEENGFAWIGEYDIELDELLGAGSTESVLKRAEKLIKEVLDDGAKASDYVVEKAKEKQISQRTLKTAKKNLEVKSIKTKEGWKWQL</sequence>
<evidence type="ECO:0000313" key="1">
    <source>
        <dbReference type="EMBL" id="TCO72144.1"/>
    </source>
</evidence>
<dbReference type="Proteomes" id="UP000294919">
    <property type="component" value="Unassembled WGS sequence"/>
</dbReference>
<comment type="caution">
    <text evidence="1">The sequence shown here is derived from an EMBL/GenBank/DDBJ whole genome shotgun (WGS) entry which is preliminary data.</text>
</comment>
<dbReference type="PANTHER" id="PTHR32472:SF10">
    <property type="entry name" value="DNA REPAIR PROTEIN RADA-LIKE PROTEIN"/>
    <property type="match status" value="1"/>
</dbReference>
<accession>A0A4R2KGB1</accession>
<dbReference type="InterPro" id="IPR027417">
    <property type="entry name" value="P-loop_NTPase"/>
</dbReference>
<keyword evidence="2" id="KW-1185">Reference proteome</keyword>
<dbReference type="GO" id="GO:0000725">
    <property type="term" value="P:recombinational repair"/>
    <property type="evidence" value="ECO:0007669"/>
    <property type="project" value="TreeGrafter"/>
</dbReference>
<organism evidence="1 2">
    <name type="scientific">Marinisporobacter balticus</name>
    <dbReference type="NCBI Taxonomy" id="2018667"/>
    <lineage>
        <taxon>Bacteria</taxon>
        <taxon>Bacillati</taxon>
        <taxon>Bacillota</taxon>
        <taxon>Clostridia</taxon>
        <taxon>Peptostreptococcales</taxon>
        <taxon>Thermotaleaceae</taxon>
        <taxon>Marinisporobacter</taxon>
    </lineage>
</organism>
<dbReference type="AlphaFoldDB" id="A0A4R2KGB1"/>
<evidence type="ECO:0000313" key="2">
    <source>
        <dbReference type="Proteomes" id="UP000294919"/>
    </source>
</evidence>
<protein>
    <submittedName>
        <fullName evidence="1">RecA-family ATPase</fullName>
    </submittedName>
</protein>
<reference evidence="1 2" key="1">
    <citation type="submission" date="2019-03" db="EMBL/GenBank/DDBJ databases">
        <title>Genomic Encyclopedia of Type Strains, Phase IV (KMG-IV): sequencing the most valuable type-strain genomes for metagenomic binning, comparative biology and taxonomic classification.</title>
        <authorList>
            <person name="Goeker M."/>
        </authorList>
    </citation>
    <scope>NUCLEOTIDE SEQUENCE [LARGE SCALE GENOMIC DNA]</scope>
    <source>
        <strain evidence="1 2">DSM 102940</strain>
    </source>
</reference>
<dbReference type="EMBL" id="SLWV01000019">
    <property type="protein sequence ID" value="TCO72144.1"/>
    <property type="molecule type" value="Genomic_DNA"/>
</dbReference>
<gene>
    <name evidence="1" type="ORF">EV214_1197</name>
</gene>
<proteinExistence type="predicted"/>
<dbReference type="Gene3D" id="3.40.50.300">
    <property type="entry name" value="P-loop containing nucleotide triphosphate hydrolases"/>
    <property type="match status" value="1"/>
</dbReference>
<dbReference type="Pfam" id="PF13481">
    <property type="entry name" value="AAA_25"/>
    <property type="match status" value="1"/>
</dbReference>
<name>A0A4R2KGB1_9FIRM</name>